<evidence type="ECO:0000313" key="5">
    <source>
        <dbReference type="Proteomes" id="UP000052946"/>
    </source>
</evidence>
<gene>
    <name evidence="2" type="ORF">BN988_02002</name>
    <name evidence="3" type="ORF">OPHB3_2616</name>
</gene>
<organism evidence="2 4">
    <name type="scientific">Oceanobacillus picturae</name>
    <dbReference type="NCBI Taxonomy" id="171693"/>
    <lineage>
        <taxon>Bacteria</taxon>
        <taxon>Bacillati</taxon>
        <taxon>Bacillota</taxon>
        <taxon>Bacilli</taxon>
        <taxon>Bacillales</taxon>
        <taxon>Bacillaceae</taxon>
        <taxon>Oceanobacillus</taxon>
    </lineage>
</organism>
<dbReference type="EMBL" id="BBXV01000030">
    <property type="protein sequence ID" value="GAQ18675.1"/>
    <property type="molecule type" value="Genomic_DNA"/>
</dbReference>
<feature type="transmembrane region" description="Helical" evidence="1">
    <location>
        <begin position="7"/>
        <end position="24"/>
    </location>
</feature>
<evidence type="ECO:0000313" key="3">
    <source>
        <dbReference type="EMBL" id="GAQ18675.1"/>
    </source>
</evidence>
<dbReference type="STRING" id="171693.BN988_02002"/>
<keyword evidence="1" id="KW-0812">Transmembrane</keyword>
<keyword evidence="1" id="KW-0472">Membrane</keyword>
<reference evidence="2 4" key="1">
    <citation type="submission" date="2014-03" db="EMBL/GenBank/DDBJ databases">
        <title>Draft genome sequencing of Oceanobacillus picturae strain S1 isolated from human gut.</title>
        <authorList>
            <person name="Croce O."/>
            <person name="Lagier J.C."/>
            <person name="Raoult D."/>
        </authorList>
    </citation>
    <scope>NUCLEOTIDE SEQUENCE [LARGE SCALE GENOMIC DNA]</scope>
    <source>
        <strain evidence="2 4">S1</strain>
    </source>
</reference>
<comment type="caution">
    <text evidence="2">The sequence shown here is derived from an EMBL/GenBank/DDBJ whole genome shotgun (WGS) entry which is preliminary data.</text>
</comment>
<keyword evidence="4" id="KW-1185">Reference proteome</keyword>
<dbReference type="AlphaFoldDB" id="W9ALE4"/>
<name>W9ALE4_9BACI</name>
<evidence type="ECO:0000256" key="1">
    <source>
        <dbReference type="SAM" id="Phobius"/>
    </source>
</evidence>
<keyword evidence="1" id="KW-1133">Transmembrane helix</keyword>
<evidence type="ECO:0000313" key="4">
    <source>
        <dbReference type="Proteomes" id="UP000028863"/>
    </source>
</evidence>
<dbReference type="EMBL" id="CCAX010000001">
    <property type="protein sequence ID" value="CDO03486.1"/>
    <property type="molecule type" value="Genomic_DNA"/>
</dbReference>
<reference evidence="5" key="3">
    <citation type="submission" date="2015-07" db="EMBL/GenBank/DDBJ databases">
        <title>Draft Genome Sequence of Oceanobacillus picturae Heshi-B3 that Was Isolated from Fermented Rice Bran with Aging Salted Mackerel, Which Was Named Heshiko as Traditional Fermented Seafood in Japan.</title>
        <authorList>
            <person name="Akuzawa S."/>
            <person name="Nakagawa J."/>
            <person name="Kanekatsu T."/>
            <person name="Kanesaki Y."/>
            <person name="Suzuki T."/>
        </authorList>
    </citation>
    <scope>NUCLEOTIDE SEQUENCE [LARGE SCALE GENOMIC DNA]</scope>
    <source>
        <strain evidence="5">Heshi-B3</strain>
    </source>
</reference>
<reference evidence="3 5" key="4">
    <citation type="journal article" date="2016" name="Genome Announc.">
        <title>Draft Genome Sequence of Oceanobacillus picturae Heshi-B3, Isolated from Fermented Rice Bran in a Traditional Japanese Seafood Dish.</title>
        <authorList>
            <person name="Akuzawa S."/>
            <person name="Nagaoka J."/>
            <person name="Kanekatsu M."/>
            <person name="Kanesaki Y."/>
            <person name="Suzuki T."/>
        </authorList>
    </citation>
    <scope>NUCLEOTIDE SEQUENCE [LARGE SCALE GENOMIC DNA]</scope>
    <source>
        <strain evidence="3 5">Heshi-B3</strain>
    </source>
</reference>
<dbReference type="eggNOG" id="ENOG5030EXR">
    <property type="taxonomic scope" value="Bacteria"/>
</dbReference>
<proteinExistence type="predicted"/>
<dbReference type="Proteomes" id="UP000052946">
    <property type="component" value="Unassembled WGS sequence"/>
</dbReference>
<reference evidence="2 4" key="2">
    <citation type="submission" date="2014-03" db="EMBL/GenBank/DDBJ databases">
        <authorList>
            <person name="Urmite Genomes U."/>
        </authorList>
    </citation>
    <scope>NUCLEOTIDE SEQUENCE [LARGE SCALE GENOMIC DNA]</scope>
    <source>
        <strain evidence="2 4">S1</strain>
    </source>
</reference>
<dbReference type="Proteomes" id="UP000028863">
    <property type="component" value="Unassembled WGS sequence"/>
</dbReference>
<feature type="transmembrane region" description="Helical" evidence="1">
    <location>
        <begin position="30"/>
        <end position="46"/>
    </location>
</feature>
<protein>
    <submittedName>
        <fullName evidence="3">Membrane protein</fullName>
    </submittedName>
</protein>
<sequence>MNQGMGGVVFVGSMFLGIGLGLLFDNVAAGTLIGMGAGFLAMAFSSRKRS</sequence>
<dbReference type="RefSeq" id="WP_187120246.1">
    <property type="nucleotide sequence ID" value="NZ_BBXV01000030.1"/>
</dbReference>
<accession>W9ALE4</accession>
<evidence type="ECO:0000313" key="2">
    <source>
        <dbReference type="EMBL" id="CDO03486.1"/>
    </source>
</evidence>